<keyword evidence="4 5" id="KW-0472">Membrane</keyword>
<evidence type="ECO:0000256" key="3">
    <source>
        <dbReference type="ARBA" id="ARBA00022989"/>
    </source>
</evidence>
<evidence type="ECO:0000313" key="6">
    <source>
        <dbReference type="EMBL" id="CAG8703739.1"/>
    </source>
</evidence>
<dbReference type="Pfam" id="PF07264">
    <property type="entry name" value="EI24"/>
    <property type="match status" value="1"/>
</dbReference>
<name>A0A9N9HSN2_9GLOM</name>
<dbReference type="InterPro" id="IPR059112">
    <property type="entry name" value="CysZ/EI24"/>
</dbReference>
<evidence type="ECO:0000256" key="1">
    <source>
        <dbReference type="ARBA" id="ARBA00004141"/>
    </source>
</evidence>
<protein>
    <submittedName>
        <fullName evidence="6">12463_t:CDS:1</fullName>
    </submittedName>
</protein>
<dbReference type="Proteomes" id="UP000789342">
    <property type="component" value="Unassembled WGS sequence"/>
</dbReference>
<organism evidence="6 7">
    <name type="scientific">Acaulospora morrowiae</name>
    <dbReference type="NCBI Taxonomy" id="94023"/>
    <lineage>
        <taxon>Eukaryota</taxon>
        <taxon>Fungi</taxon>
        <taxon>Fungi incertae sedis</taxon>
        <taxon>Mucoromycota</taxon>
        <taxon>Glomeromycotina</taxon>
        <taxon>Glomeromycetes</taxon>
        <taxon>Diversisporales</taxon>
        <taxon>Acaulosporaceae</taxon>
        <taxon>Acaulospora</taxon>
    </lineage>
</organism>
<dbReference type="OrthoDB" id="10041630at2759"/>
<feature type="non-terminal residue" evidence="6">
    <location>
        <position position="226"/>
    </location>
</feature>
<reference evidence="6" key="1">
    <citation type="submission" date="2021-06" db="EMBL/GenBank/DDBJ databases">
        <authorList>
            <person name="Kallberg Y."/>
            <person name="Tangrot J."/>
            <person name="Rosling A."/>
        </authorList>
    </citation>
    <scope>NUCLEOTIDE SEQUENCE</scope>
    <source>
        <strain evidence="6">CL551</strain>
    </source>
</reference>
<dbReference type="EMBL" id="CAJVPV010017707">
    <property type="protein sequence ID" value="CAG8703739.1"/>
    <property type="molecule type" value="Genomic_DNA"/>
</dbReference>
<keyword evidence="7" id="KW-1185">Reference proteome</keyword>
<accession>A0A9N9HSN2</accession>
<evidence type="ECO:0000256" key="4">
    <source>
        <dbReference type="ARBA" id="ARBA00023136"/>
    </source>
</evidence>
<keyword evidence="2 5" id="KW-0812">Transmembrane</keyword>
<sequence>NYNLWVTNYVLNFPFFGLLFMRYIYPQILDSVFIESLRHVDYVYLRKHEGENDLRPPYAPALERYEYSYDWMEMFQYLKRSFVYPIASAYTLVRSLGYKPAITVGVLMYITPGTKPLAIFILENLFSSRALMRELLEPYFGRIHFETKVRRRWFEEREGILFGFSIAFYQLVKLPLIGMLFYGVAQAAAALVLVKTTEPPPPPDLLSTYRIDYRYRDPREKKIHKE</sequence>
<evidence type="ECO:0000256" key="5">
    <source>
        <dbReference type="SAM" id="Phobius"/>
    </source>
</evidence>
<comment type="caution">
    <text evidence="6">The sequence shown here is derived from an EMBL/GenBank/DDBJ whole genome shotgun (WGS) entry which is preliminary data.</text>
</comment>
<proteinExistence type="predicted"/>
<evidence type="ECO:0000313" key="7">
    <source>
        <dbReference type="Proteomes" id="UP000789342"/>
    </source>
</evidence>
<dbReference type="PANTHER" id="PTHR38421:SF1">
    <property type="entry name" value="TRANSMEMBRANE PROTEIN"/>
    <property type="match status" value="1"/>
</dbReference>
<feature type="transmembrane region" description="Helical" evidence="5">
    <location>
        <begin position="160"/>
        <end position="185"/>
    </location>
</feature>
<feature type="transmembrane region" description="Helical" evidence="5">
    <location>
        <begin position="6"/>
        <end position="25"/>
    </location>
</feature>
<keyword evidence="3 5" id="KW-1133">Transmembrane helix</keyword>
<gene>
    <name evidence="6" type="ORF">AMORRO_LOCUS12278</name>
</gene>
<dbReference type="AlphaFoldDB" id="A0A9N9HSN2"/>
<comment type="subcellular location">
    <subcellularLocation>
        <location evidence="1">Membrane</location>
        <topology evidence="1">Multi-pass membrane protein</topology>
    </subcellularLocation>
</comment>
<evidence type="ECO:0000256" key="2">
    <source>
        <dbReference type="ARBA" id="ARBA00022692"/>
    </source>
</evidence>
<dbReference type="PANTHER" id="PTHR38421">
    <property type="entry name" value="TRANSMEMBRANE PROTEIN USGS"/>
    <property type="match status" value="1"/>
</dbReference>